<protein>
    <submittedName>
        <fullName evidence="1">Uncharacterized protein</fullName>
    </submittedName>
</protein>
<comment type="caution">
    <text evidence="1">The sequence shown here is derived from an EMBL/GenBank/DDBJ whole genome shotgun (WGS) entry which is preliminary data.</text>
</comment>
<keyword evidence="2" id="KW-1185">Reference proteome</keyword>
<accession>A0A2W1JVG7</accession>
<reference evidence="1 2" key="1">
    <citation type="journal article" date="2018" name="Sci. Rep.">
        <title>A novel species of the marine cyanobacterium Acaryochloris with a unique pigment content and lifestyle.</title>
        <authorList>
            <person name="Partensky F."/>
            <person name="Six C."/>
            <person name="Ratin M."/>
            <person name="Garczarek L."/>
            <person name="Vaulot D."/>
            <person name="Probert I."/>
            <person name="Calteau A."/>
            <person name="Gourvil P."/>
            <person name="Marie D."/>
            <person name="Grebert T."/>
            <person name="Bouchier C."/>
            <person name="Le Panse S."/>
            <person name="Gachenot M."/>
            <person name="Rodriguez F."/>
            <person name="Garrido J.L."/>
        </authorList>
    </citation>
    <scope>NUCLEOTIDE SEQUENCE [LARGE SCALE GENOMIC DNA]</scope>
    <source>
        <strain evidence="1 2">RCC1774</strain>
    </source>
</reference>
<gene>
    <name evidence="1" type="ORF">C1752_01371</name>
</gene>
<dbReference type="Proteomes" id="UP000248857">
    <property type="component" value="Unassembled WGS sequence"/>
</dbReference>
<organism evidence="1 2">
    <name type="scientific">Acaryochloris thomasi RCC1774</name>
    <dbReference type="NCBI Taxonomy" id="1764569"/>
    <lineage>
        <taxon>Bacteria</taxon>
        <taxon>Bacillati</taxon>
        <taxon>Cyanobacteriota</taxon>
        <taxon>Cyanophyceae</taxon>
        <taxon>Acaryochloridales</taxon>
        <taxon>Acaryochloridaceae</taxon>
        <taxon>Acaryochloris</taxon>
        <taxon>Acaryochloris thomasi</taxon>
    </lineage>
</organism>
<sequence length="57" mass="6435">MPGGKLYKHGRAVHITVPAMFKPWVEKLVRAVDEDPQPEYLMETLNRVAGVKEDAES</sequence>
<dbReference type="AlphaFoldDB" id="A0A2W1JVG7"/>
<evidence type="ECO:0000313" key="1">
    <source>
        <dbReference type="EMBL" id="PZD74442.1"/>
    </source>
</evidence>
<dbReference type="EMBL" id="PQWO01000003">
    <property type="protein sequence ID" value="PZD74442.1"/>
    <property type="molecule type" value="Genomic_DNA"/>
</dbReference>
<name>A0A2W1JVG7_9CYAN</name>
<proteinExistence type="predicted"/>
<evidence type="ECO:0000313" key="2">
    <source>
        <dbReference type="Proteomes" id="UP000248857"/>
    </source>
</evidence>